<dbReference type="EMBL" id="FOVN01000001">
    <property type="protein sequence ID" value="SFN37615.1"/>
    <property type="molecule type" value="Genomic_DNA"/>
</dbReference>
<organism evidence="1 2">
    <name type="scientific">Bizionia echini</name>
    <dbReference type="NCBI Taxonomy" id="649333"/>
    <lineage>
        <taxon>Bacteria</taxon>
        <taxon>Pseudomonadati</taxon>
        <taxon>Bacteroidota</taxon>
        <taxon>Flavobacteriia</taxon>
        <taxon>Flavobacteriales</taxon>
        <taxon>Flavobacteriaceae</taxon>
        <taxon>Bizionia</taxon>
    </lineage>
</organism>
<evidence type="ECO:0000313" key="1">
    <source>
        <dbReference type="EMBL" id="SFN37615.1"/>
    </source>
</evidence>
<proteinExistence type="predicted"/>
<dbReference type="AlphaFoldDB" id="A0A1I4YHY9"/>
<sequence>MPLPSLTHEPGTSESSFHLKRKIGILCILKINGLSVFNLVYTDVVHSVFIRLMSYQLFQGFELLYYLNQIPLEVQRICRFHF</sequence>
<keyword evidence="2" id="KW-1185">Reference proteome</keyword>
<evidence type="ECO:0000313" key="2">
    <source>
        <dbReference type="Proteomes" id="UP000198705"/>
    </source>
</evidence>
<accession>A0A1I4YHY9</accession>
<reference evidence="2" key="1">
    <citation type="submission" date="2016-10" db="EMBL/GenBank/DDBJ databases">
        <authorList>
            <person name="Varghese N."/>
            <person name="Submissions S."/>
        </authorList>
    </citation>
    <scope>NUCLEOTIDE SEQUENCE [LARGE SCALE GENOMIC DNA]</scope>
    <source>
        <strain evidence="2">DSM 23925</strain>
    </source>
</reference>
<protein>
    <submittedName>
        <fullName evidence="1">Uncharacterized protein</fullName>
    </submittedName>
</protein>
<name>A0A1I4YHY9_9FLAO</name>
<dbReference type="Proteomes" id="UP000198705">
    <property type="component" value="Unassembled WGS sequence"/>
</dbReference>
<gene>
    <name evidence="1" type="ORF">SAMN04487989_10116</name>
</gene>